<evidence type="ECO:0000256" key="1">
    <source>
        <dbReference type="ARBA" id="ARBA00004141"/>
    </source>
</evidence>
<keyword evidence="3 6" id="KW-0812">Transmembrane</keyword>
<feature type="domain" description="GtrA/DPMS transmembrane" evidence="7">
    <location>
        <begin position="79"/>
        <end position="205"/>
    </location>
</feature>
<organism evidence="8 9">
    <name type="scientific">Candidatus Liptonbacteria bacterium RIFCSPLOWO2_01_FULL_52_25</name>
    <dbReference type="NCBI Taxonomy" id="1798650"/>
    <lineage>
        <taxon>Bacteria</taxon>
        <taxon>Candidatus Liptoniibacteriota</taxon>
    </lineage>
</organism>
<proteinExistence type="inferred from homology"/>
<comment type="caution">
    <text evidence="8">The sequence shown here is derived from an EMBL/GenBank/DDBJ whole genome shotgun (WGS) entry which is preliminary data.</text>
</comment>
<dbReference type="Proteomes" id="UP000178880">
    <property type="component" value="Unassembled WGS sequence"/>
</dbReference>
<dbReference type="Pfam" id="PF04138">
    <property type="entry name" value="GtrA_DPMS_TM"/>
    <property type="match status" value="1"/>
</dbReference>
<comment type="similarity">
    <text evidence="2">Belongs to the GtrA family.</text>
</comment>
<dbReference type="PANTHER" id="PTHR38459">
    <property type="entry name" value="PROPHAGE BACTOPRENOL-LINKED GLUCOSE TRANSLOCASE HOMOLOG"/>
    <property type="match status" value="1"/>
</dbReference>
<evidence type="ECO:0000256" key="4">
    <source>
        <dbReference type="ARBA" id="ARBA00022989"/>
    </source>
</evidence>
<accession>A0A1G2CIJ9</accession>
<dbReference type="AlphaFoldDB" id="A0A1G2CIJ9"/>
<evidence type="ECO:0000313" key="8">
    <source>
        <dbReference type="EMBL" id="OGZ00258.1"/>
    </source>
</evidence>
<sequence>MKKDLILVTIIGAAVGLLIQPILVNLVAGSPLLQRTVGGEGVTLGWKVGSLFLFLILAPFALTVGYVLNKLIPIYQFTKFAAVGALNSFMSASVINLLSLTTGITSGPWIPPFAAIAFVTATTNSFFWNKFWTFQAGGDIKAAETAKFYTIATIGAGLSVGTVSVVVNYLRPEAIDPKVWLNVGALCGIAASFLWNFFGYKYIVFKRIEAD</sequence>
<dbReference type="STRING" id="1798650.A2945_04490"/>
<reference evidence="8 9" key="1">
    <citation type="journal article" date="2016" name="Nat. Commun.">
        <title>Thousands of microbial genomes shed light on interconnected biogeochemical processes in an aquifer system.</title>
        <authorList>
            <person name="Anantharaman K."/>
            <person name="Brown C.T."/>
            <person name="Hug L.A."/>
            <person name="Sharon I."/>
            <person name="Castelle C.J."/>
            <person name="Probst A.J."/>
            <person name="Thomas B.C."/>
            <person name="Singh A."/>
            <person name="Wilkins M.J."/>
            <person name="Karaoz U."/>
            <person name="Brodie E.L."/>
            <person name="Williams K.H."/>
            <person name="Hubbard S.S."/>
            <person name="Banfield J.F."/>
        </authorList>
    </citation>
    <scope>NUCLEOTIDE SEQUENCE [LARGE SCALE GENOMIC DNA]</scope>
</reference>
<dbReference type="EMBL" id="MHLA01000005">
    <property type="protein sequence ID" value="OGZ00258.1"/>
    <property type="molecule type" value="Genomic_DNA"/>
</dbReference>
<dbReference type="GO" id="GO:0000271">
    <property type="term" value="P:polysaccharide biosynthetic process"/>
    <property type="evidence" value="ECO:0007669"/>
    <property type="project" value="InterPro"/>
</dbReference>
<feature type="transmembrane region" description="Helical" evidence="6">
    <location>
        <begin position="80"/>
        <end position="103"/>
    </location>
</feature>
<dbReference type="GO" id="GO:0005886">
    <property type="term" value="C:plasma membrane"/>
    <property type="evidence" value="ECO:0007669"/>
    <property type="project" value="TreeGrafter"/>
</dbReference>
<keyword evidence="4 6" id="KW-1133">Transmembrane helix</keyword>
<comment type="subcellular location">
    <subcellularLocation>
        <location evidence="1">Membrane</location>
        <topology evidence="1">Multi-pass membrane protein</topology>
    </subcellularLocation>
</comment>
<feature type="transmembrane region" description="Helical" evidence="6">
    <location>
        <begin position="179"/>
        <end position="198"/>
    </location>
</feature>
<keyword evidence="5 6" id="KW-0472">Membrane</keyword>
<evidence type="ECO:0000259" key="7">
    <source>
        <dbReference type="Pfam" id="PF04138"/>
    </source>
</evidence>
<dbReference type="InterPro" id="IPR051401">
    <property type="entry name" value="GtrA_CellWall_Glycosyl"/>
</dbReference>
<feature type="transmembrane region" description="Helical" evidence="6">
    <location>
        <begin position="109"/>
        <end position="127"/>
    </location>
</feature>
<dbReference type="InterPro" id="IPR007267">
    <property type="entry name" value="GtrA_DPMS_TM"/>
</dbReference>
<gene>
    <name evidence="8" type="ORF">A2945_04490</name>
</gene>
<dbReference type="PANTHER" id="PTHR38459:SF1">
    <property type="entry name" value="PROPHAGE BACTOPRENOL-LINKED GLUCOSE TRANSLOCASE HOMOLOG"/>
    <property type="match status" value="1"/>
</dbReference>
<protein>
    <recommendedName>
        <fullName evidence="7">GtrA/DPMS transmembrane domain-containing protein</fullName>
    </recommendedName>
</protein>
<name>A0A1G2CIJ9_9BACT</name>
<evidence type="ECO:0000256" key="2">
    <source>
        <dbReference type="ARBA" id="ARBA00009399"/>
    </source>
</evidence>
<evidence type="ECO:0000256" key="5">
    <source>
        <dbReference type="ARBA" id="ARBA00023136"/>
    </source>
</evidence>
<feature type="transmembrane region" description="Helical" evidence="6">
    <location>
        <begin position="148"/>
        <end position="167"/>
    </location>
</feature>
<evidence type="ECO:0000256" key="3">
    <source>
        <dbReference type="ARBA" id="ARBA00022692"/>
    </source>
</evidence>
<feature type="transmembrane region" description="Helical" evidence="6">
    <location>
        <begin position="48"/>
        <end position="68"/>
    </location>
</feature>
<evidence type="ECO:0000256" key="6">
    <source>
        <dbReference type="SAM" id="Phobius"/>
    </source>
</evidence>
<feature type="transmembrane region" description="Helical" evidence="6">
    <location>
        <begin position="5"/>
        <end position="28"/>
    </location>
</feature>
<evidence type="ECO:0000313" key="9">
    <source>
        <dbReference type="Proteomes" id="UP000178880"/>
    </source>
</evidence>